<evidence type="ECO:0000256" key="6">
    <source>
        <dbReference type="ARBA" id="ARBA00022692"/>
    </source>
</evidence>
<organism evidence="13 14">
    <name type="scientific">Methylotenera versatilis (strain 301)</name>
    <dbReference type="NCBI Taxonomy" id="666681"/>
    <lineage>
        <taxon>Bacteria</taxon>
        <taxon>Pseudomonadati</taxon>
        <taxon>Pseudomonadota</taxon>
        <taxon>Betaproteobacteria</taxon>
        <taxon>Nitrosomonadales</taxon>
        <taxon>Methylophilaceae</taxon>
        <taxon>Methylotenera</taxon>
    </lineage>
</organism>
<dbReference type="InterPro" id="IPR045584">
    <property type="entry name" value="Pilin-like"/>
</dbReference>
<reference evidence="14" key="1">
    <citation type="submission" date="2010-05" db="EMBL/GenBank/DDBJ databases">
        <title>Complete sequence of Methylotenera sp. 301.</title>
        <authorList>
            <person name="Lucas S."/>
            <person name="Copeland A."/>
            <person name="Lapidus A."/>
            <person name="Cheng J.-F."/>
            <person name="Bruce D."/>
            <person name="Goodwin L."/>
            <person name="Pitluck S."/>
            <person name="Clum A."/>
            <person name="Land M."/>
            <person name="Hauser L."/>
            <person name="Kyrpides N."/>
            <person name="Ivanova N."/>
            <person name="Chistoservova L."/>
            <person name="Kalyuzhnaya M."/>
            <person name="Woyke T."/>
        </authorList>
    </citation>
    <scope>NUCLEOTIDE SEQUENCE [LARGE SCALE GENOMIC DNA]</scope>
    <source>
        <strain evidence="14">301</strain>
    </source>
</reference>
<keyword evidence="8 11" id="KW-0472">Membrane</keyword>
<keyword evidence="4" id="KW-0488">Methylation</keyword>
<dbReference type="GO" id="GO:0015627">
    <property type="term" value="C:type II protein secretion system complex"/>
    <property type="evidence" value="ECO:0007669"/>
    <property type="project" value="InterPro"/>
</dbReference>
<dbReference type="AlphaFoldDB" id="D7DHX6"/>
<dbReference type="EMBL" id="CP002056">
    <property type="protein sequence ID" value="ADI29661.1"/>
    <property type="molecule type" value="Genomic_DNA"/>
</dbReference>
<keyword evidence="14" id="KW-1185">Reference proteome</keyword>
<dbReference type="GO" id="GO:0015628">
    <property type="term" value="P:protein secretion by the type II secretion system"/>
    <property type="evidence" value="ECO:0007669"/>
    <property type="project" value="InterPro"/>
</dbReference>
<evidence type="ECO:0000259" key="12">
    <source>
        <dbReference type="Pfam" id="PF12019"/>
    </source>
</evidence>
<evidence type="ECO:0000256" key="4">
    <source>
        <dbReference type="ARBA" id="ARBA00022481"/>
    </source>
</evidence>
<sequence>MQRESGFTIVELVAVIVITGIIAAIAAPRFIGVDAFDARGSFSTLVSALRYAQKTAIAQRTTVCMSVDTTTKIVTLTYRNSADCSLASTGTVTDPATQAAYSKTLSNNVTITAPVSTIGFDGLGRPVPNAAATFTITNAVVPGESIRVITVEAETGYVR</sequence>
<dbReference type="NCBIfam" id="TIGR02532">
    <property type="entry name" value="IV_pilin_GFxxxE"/>
    <property type="match status" value="1"/>
</dbReference>
<dbReference type="KEGG" id="meh:M301_1278"/>
<keyword evidence="5" id="KW-0997">Cell inner membrane</keyword>
<dbReference type="InterPro" id="IPR012902">
    <property type="entry name" value="N_methyl_site"/>
</dbReference>
<evidence type="ECO:0000256" key="1">
    <source>
        <dbReference type="ARBA" id="ARBA00004377"/>
    </source>
</evidence>
<accession>D7DHX6</accession>
<evidence type="ECO:0000256" key="8">
    <source>
        <dbReference type="ARBA" id="ARBA00023136"/>
    </source>
</evidence>
<feature type="transmembrane region" description="Helical" evidence="11">
    <location>
        <begin position="12"/>
        <end position="31"/>
    </location>
</feature>
<dbReference type="OrthoDB" id="5786415at2"/>
<feature type="domain" description="General secretion pathway GspH" evidence="12">
    <location>
        <begin position="44"/>
        <end position="148"/>
    </location>
</feature>
<dbReference type="InterPro" id="IPR022346">
    <property type="entry name" value="T2SS_GspH"/>
</dbReference>
<gene>
    <name evidence="13" type="ordered locus">M301_1278</name>
</gene>
<evidence type="ECO:0000256" key="7">
    <source>
        <dbReference type="ARBA" id="ARBA00022989"/>
    </source>
</evidence>
<comment type="subcellular location">
    <subcellularLocation>
        <location evidence="1">Cell inner membrane</location>
        <topology evidence="1">Single-pass membrane protein</topology>
    </subcellularLocation>
</comment>
<evidence type="ECO:0000256" key="5">
    <source>
        <dbReference type="ARBA" id="ARBA00022519"/>
    </source>
</evidence>
<evidence type="ECO:0000256" key="3">
    <source>
        <dbReference type="ARBA" id="ARBA00022475"/>
    </source>
</evidence>
<dbReference type="RefSeq" id="WP_013147975.1">
    <property type="nucleotide sequence ID" value="NC_014207.1"/>
</dbReference>
<dbReference type="GO" id="GO:0005886">
    <property type="term" value="C:plasma membrane"/>
    <property type="evidence" value="ECO:0007669"/>
    <property type="project" value="UniProtKB-SubCell"/>
</dbReference>
<reference evidence="13 14" key="2">
    <citation type="journal article" date="2011" name="J. Bacteriol.">
        <title>Genomes of three methylotrophs from a single niche uncover genetic and metabolic divergence of Methylophilaceae.</title>
        <authorList>
            <person name="Lapidus A."/>
            <person name="Clum A."/>
            <person name="Labutti K."/>
            <person name="Kaluzhnaya M.G."/>
            <person name="Lim S."/>
            <person name="Beck D.A."/>
            <person name="Glavina Del Rio T."/>
            <person name="Nolan M."/>
            <person name="Mavromatis K."/>
            <person name="Huntemann M."/>
            <person name="Lucas S."/>
            <person name="Lidstrom M.E."/>
            <person name="Ivanova N."/>
            <person name="Chistoserdova L."/>
        </authorList>
    </citation>
    <scope>NUCLEOTIDE SEQUENCE [LARGE SCALE GENOMIC DNA]</scope>
    <source>
        <strain evidence="13 14">301</strain>
    </source>
</reference>
<dbReference type="SUPFAM" id="SSF54523">
    <property type="entry name" value="Pili subunits"/>
    <property type="match status" value="1"/>
</dbReference>
<name>D7DHX6_METV0</name>
<keyword evidence="7 11" id="KW-1133">Transmembrane helix</keyword>
<keyword evidence="6 11" id="KW-0812">Transmembrane</keyword>
<comment type="similarity">
    <text evidence="9">Belongs to the GSP H family.</text>
</comment>
<keyword evidence="3" id="KW-1003">Cell membrane</keyword>
<proteinExistence type="inferred from homology"/>
<evidence type="ECO:0000256" key="9">
    <source>
        <dbReference type="ARBA" id="ARBA00025772"/>
    </source>
</evidence>
<protein>
    <recommendedName>
        <fullName evidence="2">Type II secretion system protein H</fullName>
    </recommendedName>
    <alternativeName>
        <fullName evidence="10">General secretion pathway protein H</fullName>
    </alternativeName>
</protein>
<evidence type="ECO:0000256" key="2">
    <source>
        <dbReference type="ARBA" id="ARBA00021549"/>
    </source>
</evidence>
<evidence type="ECO:0000313" key="14">
    <source>
        <dbReference type="Proteomes" id="UP000000383"/>
    </source>
</evidence>
<dbReference type="Pfam" id="PF07963">
    <property type="entry name" value="N_methyl"/>
    <property type="match status" value="1"/>
</dbReference>
<dbReference type="STRING" id="666681.M301_1278"/>
<dbReference type="Proteomes" id="UP000000383">
    <property type="component" value="Chromosome"/>
</dbReference>
<dbReference type="Gene3D" id="3.30.700.10">
    <property type="entry name" value="Glycoprotein, Type 4 Pilin"/>
    <property type="match status" value="1"/>
</dbReference>
<dbReference type="eggNOG" id="COG4970">
    <property type="taxonomic scope" value="Bacteria"/>
</dbReference>
<evidence type="ECO:0000256" key="11">
    <source>
        <dbReference type="SAM" id="Phobius"/>
    </source>
</evidence>
<dbReference type="Pfam" id="PF12019">
    <property type="entry name" value="GspH"/>
    <property type="match status" value="1"/>
</dbReference>
<evidence type="ECO:0000313" key="13">
    <source>
        <dbReference type="EMBL" id="ADI29661.1"/>
    </source>
</evidence>
<evidence type="ECO:0000256" key="10">
    <source>
        <dbReference type="ARBA" id="ARBA00030775"/>
    </source>
</evidence>
<dbReference type="HOGENOM" id="CLU_137843_0_0_4"/>